<protein>
    <recommendedName>
        <fullName evidence="5">DUF1515 domain-containing protein</fullName>
    </recommendedName>
</protein>
<dbReference type="Proteomes" id="UP000315388">
    <property type="component" value="Unassembled WGS sequence"/>
</dbReference>
<feature type="coiled-coil region" evidence="1">
    <location>
        <begin position="20"/>
        <end position="68"/>
    </location>
</feature>
<organism evidence="3 4">
    <name type="scientific">Brucella gallinifaecis</name>
    <dbReference type="NCBI Taxonomy" id="215590"/>
    <lineage>
        <taxon>Bacteria</taxon>
        <taxon>Pseudomonadati</taxon>
        <taxon>Pseudomonadota</taxon>
        <taxon>Alphaproteobacteria</taxon>
        <taxon>Hyphomicrobiales</taxon>
        <taxon>Brucellaceae</taxon>
        <taxon>Brucella/Ochrobactrum group</taxon>
        <taxon>Brucella</taxon>
    </lineage>
</organism>
<sequence>MLEMTEAGQDRAIGRVEGKLDQIIKDMDRARDDRKQQYERQEKTERILEKMERKIDSLDSRLENVEEPVADFNRWRERGVGAVMLISFAAASFGGLLATFGKKIWALMTG</sequence>
<dbReference type="Gene3D" id="1.20.5.170">
    <property type="match status" value="1"/>
</dbReference>
<dbReference type="EMBL" id="VEWJ01000002">
    <property type="protein sequence ID" value="TPF76749.1"/>
    <property type="molecule type" value="Genomic_DNA"/>
</dbReference>
<keyword evidence="2" id="KW-0812">Transmembrane</keyword>
<gene>
    <name evidence="3" type="ORF">FHY56_04465</name>
</gene>
<evidence type="ECO:0000313" key="3">
    <source>
        <dbReference type="EMBL" id="TPF76749.1"/>
    </source>
</evidence>
<evidence type="ECO:0000313" key="4">
    <source>
        <dbReference type="Proteomes" id="UP000315388"/>
    </source>
</evidence>
<accession>A0A502BST0</accession>
<evidence type="ECO:0000256" key="2">
    <source>
        <dbReference type="SAM" id="Phobius"/>
    </source>
</evidence>
<keyword evidence="4" id="KW-1185">Reference proteome</keyword>
<proteinExistence type="predicted"/>
<dbReference type="AlphaFoldDB" id="A0A502BST0"/>
<keyword evidence="2" id="KW-0472">Membrane</keyword>
<keyword evidence="1" id="KW-0175">Coiled coil</keyword>
<keyword evidence="2" id="KW-1133">Transmembrane helix</keyword>
<comment type="caution">
    <text evidence="3">The sequence shown here is derived from an EMBL/GenBank/DDBJ whole genome shotgun (WGS) entry which is preliminary data.</text>
</comment>
<reference evidence="3 4" key="1">
    <citation type="journal article" date="2003" name="Int. J. Syst. Evol. Microbiol.">
        <title>Towards a standardized format for the description of a novel species (of an established genus): Ochrobactrum gallinifaecis sp. nov.</title>
        <authorList>
            <person name="Kampfer P."/>
            <person name="Buczolits S."/>
            <person name="Albrecht A."/>
            <person name="Busse H.J."/>
            <person name="Stackebrandt E."/>
        </authorList>
    </citation>
    <scope>NUCLEOTIDE SEQUENCE [LARGE SCALE GENOMIC DNA]</scope>
    <source>
        <strain evidence="3 4">ISO 196</strain>
    </source>
</reference>
<name>A0A502BST0_9HYPH</name>
<evidence type="ECO:0000256" key="1">
    <source>
        <dbReference type="SAM" id="Coils"/>
    </source>
</evidence>
<evidence type="ECO:0008006" key="5">
    <source>
        <dbReference type="Google" id="ProtNLM"/>
    </source>
</evidence>
<feature type="transmembrane region" description="Helical" evidence="2">
    <location>
        <begin position="80"/>
        <end position="100"/>
    </location>
</feature>